<sequence>MLFNSTDVAVWDSALALYPEAFKALAATKTDQSIIDLDKWYQTEFPAILASRSPCFINHDEIVKLVAWKLKRGKYRPALAKMVAEHADAVVRRTSQEAFDIISSKNDLKAAISKMSELKGVGPATASAILCAGAPDKVPFMADESVDSVPGLGKIAYNLAYYLKFASKVIDKAAQLKKAGSKVDSPHLVELALWADMMTDKFNLPRPSSSSSSSSSTATPAPAAAAGNKRKADDTPTVALSKSKETKDAKEDSTTNKKTRSTRSSNRK</sequence>
<evidence type="ECO:0008006" key="4">
    <source>
        <dbReference type="Google" id="ProtNLM"/>
    </source>
</evidence>
<gene>
    <name evidence="2" type="ORF">K457DRAFT_31070</name>
</gene>
<feature type="compositionally biased region" description="Low complexity" evidence="1">
    <location>
        <begin position="207"/>
        <end position="226"/>
    </location>
</feature>
<feature type="compositionally biased region" description="Basic residues" evidence="1">
    <location>
        <begin position="257"/>
        <end position="268"/>
    </location>
</feature>
<proteinExistence type="predicted"/>
<reference evidence="2 3" key="1">
    <citation type="submission" date="2016-05" db="EMBL/GenBank/DDBJ databases">
        <title>Genome sequencing reveals origins of a unique bacterial endosymbiosis in the earliest lineages of terrestrial Fungi.</title>
        <authorList>
            <consortium name="DOE Joint Genome Institute"/>
            <person name="Uehling J."/>
            <person name="Gryganskyi A."/>
            <person name="Hameed K."/>
            <person name="Tschaplinski T."/>
            <person name="Misztal P."/>
            <person name="Wu S."/>
            <person name="Desiro A."/>
            <person name="Vande Pol N."/>
            <person name="Du Z.-Y."/>
            <person name="Zienkiewicz A."/>
            <person name="Zienkiewicz K."/>
            <person name="Morin E."/>
            <person name="Tisserant E."/>
            <person name="Splivallo R."/>
            <person name="Hainaut M."/>
            <person name="Henrissat B."/>
            <person name="Ohm R."/>
            <person name="Kuo A."/>
            <person name="Yan J."/>
            <person name="Lipzen A."/>
            <person name="Nolan M."/>
            <person name="Labutti K."/>
            <person name="Barry K."/>
            <person name="Goldstein A."/>
            <person name="Labbe J."/>
            <person name="Schadt C."/>
            <person name="Tuskan G."/>
            <person name="Grigoriev I."/>
            <person name="Martin F."/>
            <person name="Vilgalys R."/>
            <person name="Bonito G."/>
        </authorList>
    </citation>
    <scope>NUCLEOTIDE SEQUENCE [LARGE SCALE GENOMIC DNA]</scope>
    <source>
        <strain evidence="2 3">AG-77</strain>
    </source>
</reference>
<dbReference type="GO" id="GO:0006281">
    <property type="term" value="P:DNA repair"/>
    <property type="evidence" value="ECO:0007669"/>
    <property type="project" value="InterPro"/>
</dbReference>
<dbReference type="PANTHER" id="PTHR21521:SF0">
    <property type="entry name" value="AMUN, ISOFORM A"/>
    <property type="match status" value="1"/>
</dbReference>
<protein>
    <recommendedName>
        <fullName evidence="4">DNA glycosylase</fullName>
    </recommendedName>
</protein>
<dbReference type="SUPFAM" id="SSF48150">
    <property type="entry name" value="DNA-glycosylase"/>
    <property type="match status" value="1"/>
</dbReference>
<dbReference type="AlphaFoldDB" id="A0A197K1Y3"/>
<feature type="compositionally biased region" description="Basic and acidic residues" evidence="1">
    <location>
        <begin position="242"/>
        <end position="255"/>
    </location>
</feature>
<dbReference type="GO" id="GO:0003824">
    <property type="term" value="F:catalytic activity"/>
    <property type="evidence" value="ECO:0007669"/>
    <property type="project" value="InterPro"/>
</dbReference>
<evidence type="ECO:0000313" key="3">
    <source>
        <dbReference type="Proteomes" id="UP000078512"/>
    </source>
</evidence>
<dbReference type="STRING" id="1314771.A0A197K1Y3"/>
<accession>A0A197K1Y3</accession>
<dbReference type="PANTHER" id="PTHR21521">
    <property type="entry name" value="AMUN, ISOFORM A"/>
    <property type="match status" value="1"/>
</dbReference>
<keyword evidence="3" id="KW-1185">Reference proteome</keyword>
<evidence type="ECO:0000313" key="2">
    <source>
        <dbReference type="EMBL" id="OAQ31213.1"/>
    </source>
</evidence>
<dbReference type="InterPro" id="IPR011257">
    <property type="entry name" value="DNA_glycosylase"/>
</dbReference>
<evidence type="ECO:0000256" key="1">
    <source>
        <dbReference type="SAM" id="MobiDB-lite"/>
    </source>
</evidence>
<dbReference type="Proteomes" id="UP000078512">
    <property type="component" value="Unassembled WGS sequence"/>
</dbReference>
<feature type="region of interest" description="Disordered" evidence="1">
    <location>
        <begin position="205"/>
        <end position="268"/>
    </location>
</feature>
<dbReference type="OrthoDB" id="8249012at2759"/>
<name>A0A197K1Y3_9FUNG</name>
<dbReference type="EMBL" id="KV442031">
    <property type="protein sequence ID" value="OAQ31213.1"/>
    <property type="molecule type" value="Genomic_DNA"/>
</dbReference>
<organism evidence="2 3">
    <name type="scientific">Linnemannia elongata AG-77</name>
    <dbReference type="NCBI Taxonomy" id="1314771"/>
    <lineage>
        <taxon>Eukaryota</taxon>
        <taxon>Fungi</taxon>
        <taxon>Fungi incertae sedis</taxon>
        <taxon>Mucoromycota</taxon>
        <taxon>Mortierellomycotina</taxon>
        <taxon>Mortierellomycetes</taxon>
        <taxon>Mortierellales</taxon>
        <taxon>Mortierellaceae</taxon>
        <taxon>Linnemannia</taxon>
    </lineage>
</organism>